<evidence type="ECO:0000313" key="2">
    <source>
        <dbReference type="EMBL" id="GFE14432.1"/>
    </source>
</evidence>
<accession>A0A640SU81</accession>
<keyword evidence="3" id="KW-1185">Reference proteome</keyword>
<evidence type="ECO:0000256" key="1">
    <source>
        <dbReference type="SAM" id="MobiDB-lite"/>
    </source>
</evidence>
<proteinExistence type="predicted"/>
<feature type="region of interest" description="Disordered" evidence="1">
    <location>
        <begin position="41"/>
        <end position="87"/>
    </location>
</feature>
<name>A0A640SU81_9ACTN</name>
<dbReference type="EMBL" id="BLIO01000001">
    <property type="protein sequence ID" value="GFE14432.1"/>
    <property type="molecule type" value="Genomic_DNA"/>
</dbReference>
<protein>
    <submittedName>
        <fullName evidence="2">Uncharacterized protein</fullName>
    </submittedName>
</protein>
<dbReference type="AlphaFoldDB" id="A0A640SU81"/>
<dbReference type="Proteomes" id="UP000430079">
    <property type="component" value="Unassembled WGS sequence"/>
</dbReference>
<sequence length="87" mass="8881">MKLAVSRTASAIQRLRAAGAGAGTAASGAAGTVVGMGVLQGSGAEEREGDASAAGRWPAGASRSVFDTRGDIGQSRSYWERHHRSHE</sequence>
<reference evidence="2 3" key="1">
    <citation type="submission" date="2019-12" db="EMBL/GenBank/DDBJ databases">
        <title>Whole genome shotgun sequence of Streptomyces hygroscopicus subsp. glebosus NBRC 13786.</title>
        <authorList>
            <person name="Ichikawa N."/>
            <person name="Kimura A."/>
            <person name="Kitahashi Y."/>
            <person name="Komaki H."/>
            <person name="Tamura T."/>
        </authorList>
    </citation>
    <scope>NUCLEOTIDE SEQUENCE [LARGE SCALE GENOMIC DNA]</scope>
    <source>
        <strain evidence="2 3">NBRC 13786</strain>
    </source>
</reference>
<evidence type="ECO:0000313" key="3">
    <source>
        <dbReference type="Proteomes" id="UP000430079"/>
    </source>
</evidence>
<comment type="caution">
    <text evidence="2">The sequence shown here is derived from an EMBL/GenBank/DDBJ whole genome shotgun (WGS) entry which is preliminary data.</text>
</comment>
<gene>
    <name evidence="2" type="ORF">Sgleb_24790</name>
</gene>
<organism evidence="2 3">
    <name type="scientific">Streptomyces glebosus</name>
    <dbReference type="NCBI Taxonomy" id="249580"/>
    <lineage>
        <taxon>Bacteria</taxon>
        <taxon>Bacillati</taxon>
        <taxon>Actinomycetota</taxon>
        <taxon>Actinomycetes</taxon>
        <taxon>Kitasatosporales</taxon>
        <taxon>Streptomycetaceae</taxon>
        <taxon>Streptomyces</taxon>
    </lineage>
</organism>